<reference evidence="1" key="1">
    <citation type="submission" date="2022-07" db="EMBL/GenBank/DDBJ databases">
        <title>Phylogenomic reconstructions and comparative analyses of Kickxellomycotina fungi.</title>
        <authorList>
            <person name="Reynolds N.K."/>
            <person name="Stajich J.E."/>
            <person name="Barry K."/>
            <person name="Grigoriev I.V."/>
            <person name="Crous P."/>
            <person name="Smith M.E."/>
        </authorList>
    </citation>
    <scope>NUCLEOTIDE SEQUENCE</scope>
    <source>
        <strain evidence="1">BCRC 34780</strain>
    </source>
</reference>
<comment type="caution">
    <text evidence="1">The sequence shown here is derived from an EMBL/GenBank/DDBJ whole genome shotgun (WGS) entry which is preliminary data.</text>
</comment>
<evidence type="ECO:0000313" key="2">
    <source>
        <dbReference type="Proteomes" id="UP001140087"/>
    </source>
</evidence>
<gene>
    <name evidence="1" type="ORF">H4R21_004248</name>
</gene>
<sequence>MGVLGHDTHGDASADFTPPVVSLDTELPYAPFSELQKAIIIAIVTAIALANPLALDMYYPSLLTIRDELGTTQSGITWTITAFFMTVAITPMVWSNLADQIGRKPVYLVAMAIYAAGSIGCALSQSLPVLVVSRIVQACGSSVGQGSGAGIITDIYPRDQRGMALGFYFLGVLIGPNIGPPVGGLIGEHAGWRWVFWTHAIIAGVLLLVVAVGLPETHRRIVAEKHPIQPINIP</sequence>
<name>A0ACC1KZ20_9FUNG</name>
<dbReference type="Proteomes" id="UP001140087">
    <property type="component" value="Unassembled WGS sequence"/>
</dbReference>
<protein>
    <submittedName>
        <fullName evidence="1">Uncharacterized protein</fullName>
    </submittedName>
</protein>
<feature type="non-terminal residue" evidence="1">
    <location>
        <position position="234"/>
    </location>
</feature>
<proteinExistence type="predicted"/>
<organism evidence="1 2">
    <name type="scientific">Coemansia helicoidea</name>
    <dbReference type="NCBI Taxonomy" id="1286919"/>
    <lineage>
        <taxon>Eukaryota</taxon>
        <taxon>Fungi</taxon>
        <taxon>Fungi incertae sedis</taxon>
        <taxon>Zoopagomycota</taxon>
        <taxon>Kickxellomycotina</taxon>
        <taxon>Kickxellomycetes</taxon>
        <taxon>Kickxellales</taxon>
        <taxon>Kickxellaceae</taxon>
        <taxon>Coemansia</taxon>
    </lineage>
</organism>
<accession>A0ACC1KZ20</accession>
<keyword evidence="2" id="KW-1185">Reference proteome</keyword>
<dbReference type="EMBL" id="JANBUN010001556">
    <property type="protein sequence ID" value="KAJ2797622.1"/>
    <property type="molecule type" value="Genomic_DNA"/>
</dbReference>
<evidence type="ECO:0000313" key="1">
    <source>
        <dbReference type="EMBL" id="KAJ2797622.1"/>
    </source>
</evidence>